<feature type="compositionally biased region" description="Polar residues" evidence="1">
    <location>
        <begin position="179"/>
        <end position="190"/>
    </location>
</feature>
<comment type="caution">
    <text evidence="2">The sequence shown here is derived from an EMBL/GenBank/DDBJ whole genome shotgun (WGS) entry which is preliminary data.</text>
</comment>
<protein>
    <submittedName>
        <fullName evidence="2">Uncharacterized protein</fullName>
    </submittedName>
</protein>
<name>A0A8H2XHW7_9AGAM</name>
<sequence length="589" mass="65594">MAPPSSSLNANQSGFTYEVAKPRRGLTSCVVGVESGDSVNHDSRIANIYRNSHSTKRGRLSGVQSSDGCANSFLTPTEPVWTEEPSPMVGADGGATVRGQQATVETRTPVSLVHNQAQAFALGQPVPALITTKTPEPESVIQPDVQHEIEVEEDSVRHSTSYNEASTTIPEFKDEPHTYQAQGYSETPSIPTRHKLPPYRSPLRVGTCPAPLFPGHPIRNRITRPHPLRMSSTHGRNDAVRRGASGSSLLASLFASSYEHSTLFILAVAVAYDDLEDPQHDFELMQAWLKDDKSGHVRFRGLSGEEATREKIENAICELYCEALRVPGSNLLILLTGEGHYTNKMHLLKGRFITDSDLRIWLWKLRNESKPTEVPTTIILDYCRPNKHIPLGNAQEGVKFIWSCSLGQTAAALRLPSTQDIPRSCFLLALMMFSYNCAYIERDLNLSTAINYELGRLSSFLSFVHDQAHSKGLCNPCRNKMECRMPAPRPQNPDWQQAGCMKPIYDLTRMLSTMGLDVVPKVYRVLMSNRWFREANELPVNWVTTTKGGSLESSGVTRYKRGTCQPARMYIHRLSRGSGGTVNKRLRDE</sequence>
<feature type="compositionally biased region" description="Polar residues" evidence="1">
    <location>
        <begin position="158"/>
        <end position="169"/>
    </location>
</feature>
<proteinExistence type="predicted"/>
<evidence type="ECO:0000313" key="3">
    <source>
        <dbReference type="Proteomes" id="UP000663843"/>
    </source>
</evidence>
<feature type="region of interest" description="Disordered" evidence="1">
    <location>
        <begin position="214"/>
        <end position="240"/>
    </location>
</feature>
<dbReference type="EMBL" id="CAJMWT010001916">
    <property type="protein sequence ID" value="CAE6425441.1"/>
    <property type="molecule type" value="Genomic_DNA"/>
</dbReference>
<accession>A0A8H2XHW7</accession>
<gene>
    <name evidence="2" type="ORF">RDB_LOCUS57896</name>
</gene>
<reference evidence="2" key="1">
    <citation type="submission" date="2021-01" db="EMBL/GenBank/DDBJ databases">
        <authorList>
            <person name="Kaushik A."/>
        </authorList>
    </citation>
    <scope>NUCLEOTIDE SEQUENCE</scope>
    <source>
        <strain evidence="2">AG2-2IIIB</strain>
    </source>
</reference>
<dbReference type="AlphaFoldDB" id="A0A8H2XHW7"/>
<feature type="region of interest" description="Disordered" evidence="1">
    <location>
        <begin position="154"/>
        <end position="201"/>
    </location>
</feature>
<evidence type="ECO:0000256" key="1">
    <source>
        <dbReference type="SAM" id="MobiDB-lite"/>
    </source>
</evidence>
<organism evidence="2 3">
    <name type="scientific">Rhizoctonia solani</name>
    <dbReference type="NCBI Taxonomy" id="456999"/>
    <lineage>
        <taxon>Eukaryota</taxon>
        <taxon>Fungi</taxon>
        <taxon>Dikarya</taxon>
        <taxon>Basidiomycota</taxon>
        <taxon>Agaricomycotina</taxon>
        <taxon>Agaricomycetes</taxon>
        <taxon>Cantharellales</taxon>
        <taxon>Ceratobasidiaceae</taxon>
        <taxon>Rhizoctonia</taxon>
    </lineage>
</organism>
<feature type="region of interest" description="Disordered" evidence="1">
    <location>
        <begin position="55"/>
        <end position="85"/>
    </location>
</feature>
<dbReference type="Proteomes" id="UP000663843">
    <property type="component" value="Unassembled WGS sequence"/>
</dbReference>
<feature type="compositionally biased region" description="Polar residues" evidence="1">
    <location>
        <begin position="62"/>
        <end position="75"/>
    </location>
</feature>
<feature type="compositionally biased region" description="Basic residues" evidence="1">
    <location>
        <begin position="218"/>
        <end position="227"/>
    </location>
</feature>
<evidence type="ECO:0000313" key="2">
    <source>
        <dbReference type="EMBL" id="CAE6425441.1"/>
    </source>
</evidence>